<dbReference type="Pfam" id="PF20736">
    <property type="entry name" value="Glyco_hydro127M"/>
    <property type="match status" value="1"/>
</dbReference>
<dbReference type="EMBL" id="JAADJT010000012">
    <property type="protein sequence ID" value="NGZ87241.1"/>
    <property type="molecule type" value="Genomic_DNA"/>
</dbReference>
<dbReference type="SUPFAM" id="SSF48208">
    <property type="entry name" value="Six-hairpin glycosidases"/>
    <property type="match status" value="1"/>
</dbReference>
<evidence type="ECO:0000259" key="3">
    <source>
        <dbReference type="Pfam" id="PF07944"/>
    </source>
</evidence>
<dbReference type="InterPro" id="IPR032275">
    <property type="entry name" value="DUF4986"/>
</dbReference>
<dbReference type="PANTHER" id="PTHR31151:SF0">
    <property type="entry name" value="PROLINE-TRNA LIGASE (DUF1680)"/>
    <property type="match status" value="1"/>
</dbReference>
<dbReference type="InterPro" id="IPR008928">
    <property type="entry name" value="6-hairpin_glycosidase_sf"/>
</dbReference>
<feature type="region of interest" description="Disordered" evidence="1">
    <location>
        <begin position="34"/>
        <end position="81"/>
    </location>
</feature>
<dbReference type="InterPro" id="IPR046544">
    <property type="entry name" value="GH146_SB_dom"/>
</dbReference>
<evidence type="ECO:0000259" key="5">
    <source>
        <dbReference type="Pfam" id="PF20620"/>
    </source>
</evidence>
<feature type="domain" description="Non-reducing end beta-L-arabinofuranosidase-like GH127 catalytic" evidence="3">
    <location>
        <begin position="95"/>
        <end position="476"/>
    </location>
</feature>
<evidence type="ECO:0000313" key="8">
    <source>
        <dbReference type="Proteomes" id="UP000666369"/>
    </source>
</evidence>
<dbReference type="InterPro" id="IPR012878">
    <property type="entry name" value="Beta-AFase-like_GH127_cat"/>
</dbReference>
<evidence type="ECO:0000259" key="4">
    <source>
        <dbReference type="Pfam" id="PF16375"/>
    </source>
</evidence>
<gene>
    <name evidence="7" type="ORF">GW587_23645</name>
</gene>
<protein>
    <submittedName>
        <fullName evidence="7">Glycosyl hydrolase</fullName>
    </submittedName>
</protein>
<keyword evidence="7" id="KW-0378">Hydrolase</keyword>
<keyword evidence="8" id="KW-1185">Reference proteome</keyword>
<evidence type="ECO:0000256" key="1">
    <source>
        <dbReference type="SAM" id="MobiDB-lite"/>
    </source>
</evidence>
<feature type="signal peptide" evidence="2">
    <location>
        <begin position="1"/>
        <end position="33"/>
    </location>
</feature>
<feature type="domain" description="DUF4986" evidence="4">
    <location>
        <begin position="615"/>
        <end position="692"/>
    </location>
</feature>
<feature type="chain" id="PRO_5046363992" evidence="2">
    <location>
        <begin position="34"/>
        <end position="846"/>
    </location>
</feature>
<organism evidence="7 8">
    <name type="scientific">Duganella aceris</name>
    <dbReference type="NCBI Taxonomy" id="2703883"/>
    <lineage>
        <taxon>Bacteria</taxon>
        <taxon>Pseudomonadati</taxon>
        <taxon>Pseudomonadota</taxon>
        <taxon>Betaproteobacteria</taxon>
        <taxon>Burkholderiales</taxon>
        <taxon>Oxalobacteraceae</taxon>
        <taxon>Telluria group</taxon>
        <taxon>Duganella</taxon>
    </lineage>
</organism>
<reference evidence="7 8" key="1">
    <citation type="submission" date="2020-01" db="EMBL/GenBank/DDBJ databases">
        <authorList>
            <person name="Lee S.D."/>
        </authorList>
    </citation>
    <scope>NUCLEOTIDE SEQUENCE [LARGE SCALE GENOMIC DNA]</scope>
    <source>
        <strain evidence="7 8">SAP-35</strain>
    </source>
</reference>
<proteinExistence type="predicted"/>
<accession>A0ABX0FRX4</accession>
<evidence type="ECO:0000256" key="2">
    <source>
        <dbReference type="SAM" id="SignalP"/>
    </source>
</evidence>
<dbReference type="Pfam" id="PF07944">
    <property type="entry name" value="Beta-AFase-like_GH127_cat"/>
    <property type="match status" value="1"/>
</dbReference>
<dbReference type="PANTHER" id="PTHR31151">
    <property type="entry name" value="PROLINE-TRNA LIGASE (DUF1680)"/>
    <property type="match status" value="1"/>
</dbReference>
<evidence type="ECO:0000313" key="7">
    <source>
        <dbReference type="EMBL" id="NGZ87241.1"/>
    </source>
</evidence>
<dbReference type="InterPro" id="IPR006311">
    <property type="entry name" value="TAT_signal"/>
</dbReference>
<dbReference type="Pfam" id="PF20620">
    <property type="entry name" value="DUF6805"/>
    <property type="match status" value="1"/>
</dbReference>
<evidence type="ECO:0000259" key="6">
    <source>
        <dbReference type="Pfam" id="PF20736"/>
    </source>
</evidence>
<dbReference type="Proteomes" id="UP000666369">
    <property type="component" value="Unassembled WGS sequence"/>
</dbReference>
<feature type="domain" description="Glycoside hydrolase GH146 substrate-binding" evidence="5">
    <location>
        <begin position="716"/>
        <end position="845"/>
    </location>
</feature>
<dbReference type="InterPro" id="IPR049046">
    <property type="entry name" value="Beta-AFase-like_GH127_middle"/>
</dbReference>
<sequence>MAAAPDKPARRRALQAAAVAVAAVASPPGVAQAAEALTARAGKPVSPGSGGRASSDADAVPRPDAFPVEAAPADNGHPDGDALANGPVALFPLSAVRLGASPFLESQQTDLRYIMALDADRLLAPFLREAGLPLKQPTYGNWESSGLDGHMGGHYLSALAMMYAATGDTKVLDRLNYCVAELKRCQQANGDGYLGGIPGGASAWRDIAQGKLQADNFSVNGKWVPWYNLHKLYAGLRDAYTYGGNNDARTMLIALCDWTLDLTSHLNEEQMQSMLRSEHGGMNEVLADISQMTGQQKYMDLAIRFSHQAILRPLEDGKDQLTGLHANTQIPKVIGFKRIGDLTGRREWQNAARFFWQTVHDHRTVAIGGNSVKEHFHSEKDFSSMIEEVEGPETCNTYNMLKLTALLFTGDGDGAYADYYERALYNHILSSQRPHSGGFVYFTPMRPNHYRVYSQPQQAMWCCVGSGLENHAKYGEFIYAHRGDQLYVNLFIPSTLDWREQGVTLRQANRFPDQDSSTITVKGNKTFTLKIRHPGWVERDALRIAVNGKQVEASIGADRYVSVRRQWRDGDKVEIKLPMKTRLEQMPDKSSYYAVLHGPVVLAAKTDPFPNEKLNFLADDSRMGHIASGPISPLEAAPVLVSDTAAFAGRFRAVPGRPLTFVAPGLVQGKPAGATTFVPFFRVHDARYVVYWPYSTPGDLKSKRAKAAEDEAERLALDARTIDQVAPGEQQPESDHFFKADGADAGINKGRHWRHASNWFSYELSDRKGEGRLLRLTYSTLDAGRRFDILVNDRLIAEVKLDATAPQELYTRDYPLPAGLGQKLVVKFVARGGSIAGGLYGLRLLR</sequence>
<dbReference type="PROSITE" id="PS51318">
    <property type="entry name" value="TAT"/>
    <property type="match status" value="1"/>
</dbReference>
<dbReference type="GO" id="GO:0016787">
    <property type="term" value="F:hydrolase activity"/>
    <property type="evidence" value="ECO:0007669"/>
    <property type="project" value="UniProtKB-KW"/>
</dbReference>
<reference evidence="8" key="2">
    <citation type="submission" date="2023-07" db="EMBL/GenBank/DDBJ databases">
        <title>Duganella aceri sp. nov., isolated from tree sap.</title>
        <authorList>
            <person name="Kim I.S."/>
        </authorList>
    </citation>
    <scope>NUCLEOTIDE SEQUENCE [LARGE SCALE GENOMIC DNA]</scope>
    <source>
        <strain evidence="8">SAP-35</strain>
    </source>
</reference>
<name>A0ABX0FRX4_9BURK</name>
<comment type="caution">
    <text evidence="7">The sequence shown here is derived from an EMBL/GenBank/DDBJ whole genome shotgun (WGS) entry which is preliminary data.</text>
</comment>
<dbReference type="Pfam" id="PF16375">
    <property type="entry name" value="DUF4986"/>
    <property type="match status" value="1"/>
</dbReference>
<feature type="domain" description="Non-reducing end beta-L-arabinofuranosidase-like GH127 middle" evidence="6">
    <location>
        <begin position="485"/>
        <end position="579"/>
    </location>
</feature>
<keyword evidence="2" id="KW-0732">Signal</keyword>
<dbReference type="RefSeq" id="WP_166107285.1">
    <property type="nucleotide sequence ID" value="NZ_JAADJT010000012.1"/>
</dbReference>